<dbReference type="Proteomes" id="UP001216150">
    <property type="component" value="Unassembled WGS sequence"/>
</dbReference>
<dbReference type="EMBL" id="JAQJAC010000006">
    <property type="protein sequence ID" value="KAJ5580373.1"/>
    <property type="molecule type" value="Genomic_DNA"/>
</dbReference>
<protein>
    <submittedName>
        <fullName evidence="1">Uncharacterized protein</fullName>
    </submittedName>
</protein>
<evidence type="ECO:0000313" key="1">
    <source>
        <dbReference type="EMBL" id="KAJ5580373.1"/>
    </source>
</evidence>
<sequence length="96" mass="10441">MAATGSSILDHLGAWIRDHNPLVGVLRTVQTFLEEPDFLELHGTASTRIVPNPRGRPEFDLPAPRAQELAGFFSEIAGAKETPVTGIFVFKSSLLL</sequence>
<organism evidence="1 2">
    <name type="scientific">Penicillium hetheringtonii</name>
    <dbReference type="NCBI Taxonomy" id="911720"/>
    <lineage>
        <taxon>Eukaryota</taxon>
        <taxon>Fungi</taxon>
        <taxon>Dikarya</taxon>
        <taxon>Ascomycota</taxon>
        <taxon>Pezizomycotina</taxon>
        <taxon>Eurotiomycetes</taxon>
        <taxon>Eurotiomycetidae</taxon>
        <taxon>Eurotiales</taxon>
        <taxon>Aspergillaceae</taxon>
        <taxon>Penicillium</taxon>
    </lineage>
</organism>
<name>A0AAD6DHJ8_9EURO</name>
<evidence type="ECO:0000313" key="2">
    <source>
        <dbReference type="Proteomes" id="UP001216150"/>
    </source>
</evidence>
<reference evidence="1 2" key="1">
    <citation type="journal article" date="2023" name="IMA Fungus">
        <title>Comparative genomic study of the Penicillium genus elucidates a diverse pangenome and 15 lateral gene transfer events.</title>
        <authorList>
            <person name="Petersen C."/>
            <person name="Sorensen T."/>
            <person name="Nielsen M.R."/>
            <person name="Sondergaard T.E."/>
            <person name="Sorensen J.L."/>
            <person name="Fitzpatrick D.A."/>
            <person name="Frisvad J.C."/>
            <person name="Nielsen K.L."/>
        </authorList>
    </citation>
    <scope>NUCLEOTIDE SEQUENCE [LARGE SCALE GENOMIC DNA]</scope>
    <source>
        <strain evidence="1 2">IBT 29057</strain>
    </source>
</reference>
<proteinExistence type="predicted"/>
<accession>A0AAD6DHJ8</accession>
<gene>
    <name evidence="1" type="ORF">N7450_006674</name>
</gene>
<keyword evidence="2" id="KW-1185">Reference proteome</keyword>
<comment type="caution">
    <text evidence="1">The sequence shown here is derived from an EMBL/GenBank/DDBJ whole genome shotgun (WGS) entry which is preliminary data.</text>
</comment>
<dbReference type="AlphaFoldDB" id="A0AAD6DHJ8"/>